<evidence type="ECO:0000313" key="2">
    <source>
        <dbReference type="EMBL" id="GMN69280.1"/>
    </source>
</evidence>
<dbReference type="EMBL" id="BTGU01000810">
    <property type="protein sequence ID" value="GMN69280.1"/>
    <property type="molecule type" value="Genomic_DNA"/>
</dbReference>
<evidence type="ECO:0000256" key="1">
    <source>
        <dbReference type="SAM" id="MobiDB-lite"/>
    </source>
</evidence>
<organism evidence="2 3">
    <name type="scientific">Ficus carica</name>
    <name type="common">Common fig</name>
    <dbReference type="NCBI Taxonomy" id="3494"/>
    <lineage>
        <taxon>Eukaryota</taxon>
        <taxon>Viridiplantae</taxon>
        <taxon>Streptophyta</taxon>
        <taxon>Embryophyta</taxon>
        <taxon>Tracheophyta</taxon>
        <taxon>Spermatophyta</taxon>
        <taxon>Magnoliopsida</taxon>
        <taxon>eudicotyledons</taxon>
        <taxon>Gunneridae</taxon>
        <taxon>Pentapetalae</taxon>
        <taxon>rosids</taxon>
        <taxon>fabids</taxon>
        <taxon>Rosales</taxon>
        <taxon>Moraceae</taxon>
        <taxon>Ficeae</taxon>
        <taxon>Ficus</taxon>
    </lineage>
</organism>
<evidence type="ECO:0000313" key="3">
    <source>
        <dbReference type="Proteomes" id="UP001187192"/>
    </source>
</evidence>
<sequence>MIGDATRVAVRVWKDKNGRCSGSFLRVRVDDSKPTRRVVPVRVGTKGTIHWAELKFDRIPDFCGRIGLIATECLEPVAKEMIESGNFQHGDCLKEATFSRNSYGNVGNAKGGGGHHRLGSDANRIMRDRYRREEDYGGAPRSDSSCAKGLFRPKPPKRNQRHFETVSIDVESDLWDYTSAKEGVSVPRADFWGKQSELNVISNSNHSDVLGYVGDRSKLVEDDVAAMDKGSGFFTELCACASKSRDLIKTLKGLVHVHENGEGSSMESSSKTTDGGLSLAKKVEEKRVVSFQFEADASAAKGDQSKTIVRASKKQARNTTTKCRLHDGTFTTVFKKRSWKVRKKHGVEHGFRKPSWLPRASTMVFKQPSWKQKLPRRFPKTVVVCGAF</sequence>
<reference evidence="2" key="1">
    <citation type="submission" date="2023-07" db="EMBL/GenBank/DDBJ databases">
        <title>draft genome sequence of fig (Ficus carica).</title>
        <authorList>
            <person name="Takahashi T."/>
            <person name="Nishimura K."/>
        </authorList>
    </citation>
    <scope>NUCLEOTIDE SEQUENCE</scope>
</reference>
<comment type="caution">
    <text evidence="2">The sequence shown here is derived from an EMBL/GenBank/DDBJ whole genome shotgun (WGS) entry which is preliminary data.</text>
</comment>
<dbReference type="Proteomes" id="UP001187192">
    <property type="component" value="Unassembled WGS sequence"/>
</dbReference>
<accession>A0AA88EAC7</accession>
<name>A0AA88EAC7_FICCA</name>
<feature type="region of interest" description="Disordered" evidence="1">
    <location>
        <begin position="134"/>
        <end position="158"/>
    </location>
</feature>
<keyword evidence="3" id="KW-1185">Reference proteome</keyword>
<dbReference type="AlphaFoldDB" id="A0AA88EAC7"/>
<proteinExistence type="predicted"/>
<protein>
    <submittedName>
        <fullName evidence="2">Uncharacterized protein</fullName>
    </submittedName>
</protein>
<gene>
    <name evidence="2" type="ORF">TIFTF001_038330</name>
</gene>